<evidence type="ECO:0000313" key="11">
    <source>
        <dbReference type="Proteomes" id="UP000827986"/>
    </source>
</evidence>
<evidence type="ECO:0000256" key="4">
    <source>
        <dbReference type="ARBA" id="ARBA00022723"/>
    </source>
</evidence>
<dbReference type="SMART" id="SM00607">
    <property type="entry name" value="FTP"/>
    <property type="match status" value="1"/>
</dbReference>
<dbReference type="GO" id="GO:0010185">
    <property type="term" value="P:regulation of cellular defense response"/>
    <property type="evidence" value="ECO:0007669"/>
    <property type="project" value="UniProtKB-ARBA"/>
</dbReference>
<dbReference type="InterPro" id="IPR000421">
    <property type="entry name" value="FA58C"/>
</dbReference>
<evidence type="ECO:0000259" key="9">
    <source>
        <dbReference type="PROSITE" id="PS50022"/>
    </source>
</evidence>
<dbReference type="InterPro" id="IPR051941">
    <property type="entry name" value="BG_Antigen-Binding_Lectin"/>
</dbReference>
<evidence type="ECO:0000256" key="2">
    <source>
        <dbReference type="ARBA" id="ARBA00010147"/>
    </source>
</evidence>
<dbReference type="EMBL" id="JAHDVG010000474">
    <property type="protein sequence ID" value="KAH1178074.1"/>
    <property type="molecule type" value="Genomic_DNA"/>
</dbReference>
<evidence type="ECO:0000256" key="3">
    <source>
        <dbReference type="ARBA" id="ARBA00011233"/>
    </source>
</evidence>
<dbReference type="GO" id="GO:0042806">
    <property type="term" value="F:fucose binding"/>
    <property type="evidence" value="ECO:0007669"/>
    <property type="project" value="UniProtKB-ARBA"/>
</dbReference>
<dbReference type="InterPro" id="IPR008979">
    <property type="entry name" value="Galactose-bd-like_sf"/>
</dbReference>
<evidence type="ECO:0000256" key="1">
    <source>
        <dbReference type="ARBA" id="ARBA00002219"/>
    </source>
</evidence>
<evidence type="ECO:0000256" key="5">
    <source>
        <dbReference type="ARBA" id="ARBA00022734"/>
    </source>
</evidence>
<evidence type="ECO:0000256" key="7">
    <source>
        <dbReference type="ARBA" id="ARBA00023157"/>
    </source>
</evidence>
<feature type="chain" id="PRO_5038876616" description="F5/8 type C domain-containing protein" evidence="8">
    <location>
        <begin position="21"/>
        <end position="180"/>
    </location>
</feature>
<keyword evidence="5" id="KW-0430">Lectin</keyword>
<reference evidence="10" key="1">
    <citation type="submission" date="2021-09" db="EMBL/GenBank/DDBJ databases">
        <title>The genome of Mauremys mutica provides insights into the evolution of semi-aquatic lifestyle.</title>
        <authorList>
            <person name="Gong S."/>
            <person name="Gao Y."/>
        </authorList>
    </citation>
    <scope>NUCLEOTIDE SEQUENCE</scope>
    <source>
        <strain evidence="10">MM-2020</strain>
        <tissue evidence="10">Muscle</tissue>
    </source>
</reference>
<feature type="signal peptide" evidence="8">
    <location>
        <begin position="1"/>
        <end position="20"/>
    </location>
</feature>
<dbReference type="GO" id="GO:0046872">
    <property type="term" value="F:metal ion binding"/>
    <property type="evidence" value="ECO:0007669"/>
    <property type="project" value="UniProtKB-KW"/>
</dbReference>
<gene>
    <name evidence="10" type="ORF">KIL84_011776</name>
</gene>
<dbReference type="Pfam" id="PF22633">
    <property type="entry name" value="F5_F8_type_C_2"/>
    <property type="match status" value="1"/>
</dbReference>
<proteinExistence type="inferred from homology"/>
<dbReference type="Gene3D" id="2.60.120.260">
    <property type="entry name" value="Galactose-binding domain-like"/>
    <property type="match status" value="1"/>
</dbReference>
<comment type="subunit">
    <text evidence="3">Homotrimer.</text>
</comment>
<evidence type="ECO:0000256" key="8">
    <source>
        <dbReference type="SAM" id="SignalP"/>
    </source>
</evidence>
<protein>
    <recommendedName>
        <fullName evidence="9">F5/8 type C domain-containing protein</fullName>
    </recommendedName>
</protein>
<keyword evidence="6" id="KW-0106">Calcium</keyword>
<name>A0A9D3XAA4_9SAUR</name>
<keyword evidence="8" id="KW-0732">Signal</keyword>
<dbReference type="PROSITE" id="PS50022">
    <property type="entry name" value="FA58C_3"/>
    <property type="match status" value="1"/>
</dbReference>
<evidence type="ECO:0000256" key="6">
    <source>
        <dbReference type="ARBA" id="ARBA00022837"/>
    </source>
</evidence>
<keyword evidence="7" id="KW-1015">Disulfide bond</keyword>
<organism evidence="10 11">
    <name type="scientific">Mauremys mutica</name>
    <name type="common">yellowpond turtle</name>
    <dbReference type="NCBI Taxonomy" id="74926"/>
    <lineage>
        <taxon>Eukaryota</taxon>
        <taxon>Metazoa</taxon>
        <taxon>Chordata</taxon>
        <taxon>Craniata</taxon>
        <taxon>Vertebrata</taxon>
        <taxon>Euteleostomi</taxon>
        <taxon>Archelosauria</taxon>
        <taxon>Testudinata</taxon>
        <taxon>Testudines</taxon>
        <taxon>Cryptodira</taxon>
        <taxon>Durocryptodira</taxon>
        <taxon>Testudinoidea</taxon>
        <taxon>Geoemydidae</taxon>
        <taxon>Geoemydinae</taxon>
        <taxon>Mauremys</taxon>
    </lineage>
</organism>
<dbReference type="PANTHER" id="PTHR45713">
    <property type="entry name" value="FTP DOMAIN-CONTAINING PROTEIN"/>
    <property type="match status" value="1"/>
</dbReference>
<comment type="function">
    <text evidence="1">Acts as a defensive agent. Recognizes blood group fucosylated oligosaccharides including A, B, H and Lewis B-type antigens. Does not recognize Lewis A antigen and has low affinity for monovalent haptens.</text>
</comment>
<dbReference type="PANTHER" id="PTHR45713:SF11">
    <property type="entry name" value="FUCOLECTIN TACHYLECTIN-4 PENTRAXIN-1 DOMAIN-CONTAINING PROTEIN"/>
    <property type="match status" value="1"/>
</dbReference>
<dbReference type="Proteomes" id="UP000827986">
    <property type="component" value="Unassembled WGS sequence"/>
</dbReference>
<keyword evidence="11" id="KW-1185">Reference proteome</keyword>
<dbReference type="InterPro" id="IPR006585">
    <property type="entry name" value="FTP1"/>
</dbReference>
<dbReference type="AlphaFoldDB" id="A0A9D3XAA4"/>
<keyword evidence="4" id="KW-0479">Metal-binding</keyword>
<feature type="domain" description="F5/8 type C" evidence="9">
    <location>
        <begin position="23"/>
        <end position="174"/>
    </location>
</feature>
<dbReference type="SUPFAM" id="SSF49785">
    <property type="entry name" value="Galactose-binding domain-like"/>
    <property type="match status" value="1"/>
</dbReference>
<evidence type="ECO:0000313" key="10">
    <source>
        <dbReference type="EMBL" id="KAH1178074.1"/>
    </source>
</evidence>
<comment type="similarity">
    <text evidence="2">Belongs to the fucolectin family.</text>
</comment>
<sequence length="180" mass="19228">MEFLWCPLMMIGILAGTAVSQGCTPPPGAQNLALGRPATQTSTYDNEEIGKAVAGKAVDGKRDGKWLQGSCSHTQLDTEPWWRVDLGSRQSVSAVIVKNREDCCGERLEGAQIRVGDAVADHGKHDPICGTITDIAPGSLSTICCNGLEGRYVTVTIPGRAEYLTVCEVEVYGTQRGDEC</sequence>
<comment type="caution">
    <text evidence="10">The sequence shown here is derived from an EMBL/GenBank/DDBJ whole genome shotgun (WGS) entry which is preliminary data.</text>
</comment>
<accession>A0A9D3XAA4</accession>
<dbReference type="GO" id="GO:0001868">
    <property type="term" value="P:regulation of complement activation, lectin pathway"/>
    <property type="evidence" value="ECO:0007669"/>
    <property type="project" value="UniProtKB-ARBA"/>
</dbReference>